<keyword evidence="2" id="KW-0813">Transport</keyword>
<name>A7RQB3_NEMVE</name>
<dbReference type="HOGENOM" id="CLU_029663_2_0_1"/>
<dbReference type="eggNOG" id="KOG3880">
    <property type="taxonomic scope" value="Eukaryota"/>
</dbReference>
<dbReference type="InterPro" id="IPR003492">
    <property type="entry name" value="Battenin_disease_Cln3"/>
</dbReference>
<keyword evidence="5 6" id="KW-0472">Membrane</keyword>
<keyword evidence="4 6" id="KW-1133">Transmembrane helix</keyword>
<feature type="transmembrane region" description="Helical" evidence="6">
    <location>
        <begin position="309"/>
        <end position="329"/>
    </location>
</feature>
<evidence type="ECO:0000256" key="2">
    <source>
        <dbReference type="ARBA" id="ARBA00022448"/>
    </source>
</evidence>
<dbReference type="GO" id="GO:0005765">
    <property type="term" value="C:lysosomal membrane"/>
    <property type="evidence" value="ECO:0007669"/>
    <property type="project" value="UniProtKB-SubCell"/>
</dbReference>
<dbReference type="PANTHER" id="PTHR10981:SF0">
    <property type="entry name" value="BATTENIN"/>
    <property type="match status" value="1"/>
</dbReference>
<sequence>MDSSKANAEDKSKEKIIDVFAFFMFGLVEYVSFGTIITGSQDILANTEVPTAITILTANLPYMLLSIVLPYFMSKVPVPARVWSAFGLLTLGMLVVALGQNLWLRLFGIALNSVGYSFIEVGLLPLSAFYSERTVFAFSGGTGLGFIGTTYYTVVTTYGCLSPSRTMLTASWLPVFIPLCYYLMDKQNMQRSAGEGPVAYTPLATASTKELDELESEAPLTKQEKLTIASSHLVYFATFFLGICGEYLSLGGMATTLAFPKGTSSLKLEPRDQFVFYAMSFAIGEMFGRAYGCLVLFSKHGSRFVTSHIWIFTLIIWIKVFFLFFASWFRFLDSVWIVVFVTFLIGLTAGALYFNAFSLAGKDDMSPFWREFSRAFLVGAFAGGIVIGSVLGAVTEPIMREHCMQITDRHYCYTRTMSSWNSTACWY</sequence>
<dbReference type="GO" id="GO:0012505">
    <property type="term" value="C:endomembrane system"/>
    <property type="evidence" value="ECO:0007669"/>
    <property type="project" value="UniProtKB-SubCell"/>
</dbReference>
<feature type="transmembrane region" description="Helical" evidence="6">
    <location>
        <begin position="375"/>
        <end position="394"/>
    </location>
</feature>
<proteinExistence type="inferred from homology"/>
<evidence type="ECO:0000256" key="1">
    <source>
        <dbReference type="ARBA" id="ARBA00004127"/>
    </source>
</evidence>
<gene>
    <name evidence="7" type="ORF">NEMVEDRAFT_v1g239935</name>
</gene>
<feature type="transmembrane region" description="Helical" evidence="6">
    <location>
        <begin position="52"/>
        <end position="73"/>
    </location>
</feature>
<dbReference type="GO" id="GO:0051453">
    <property type="term" value="P:regulation of intracellular pH"/>
    <property type="evidence" value="ECO:0000318"/>
    <property type="project" value="GO_Central"/>
</dbReference>
<accession>A7RQB3</accession>
<keyword evidence="6" id="KW-0458">Lysosome</keyword>
<feature type="transmembrane region" description="Helical" evidence="6">
    <location>
        <begin position="335"/>
        <end position="354"/>
    </location>
</feature>
<evidence type="ECO:0000256" key="4">
    <source>
        <dbReference type="ARBA" id="ARBA00022989"/>
    </source>
</evidence>
<dbReference type="PhylomeDB" id="A7RQB3"/>
<comment type="similarity">
    <text evidence="6">Belongs to the battenin family.</text>
</comment>
<evidence type="ECO:0000313" key="8">
    <source>
        <dbReference type="Proteomes" id="UP000001593"/>
    </source>
</evidence>
<dbReference type="PANTHER" id="PTHR10981">
    <property type="entry name" value="BATTENIN"/>
    <property type="match status" value="1"/>
</dbReference>
<feature type="transmembrane region" description="Helical" evidence="6">
    <location>
        <begin position="233"/>
        <end position="254"/>
    </location>
</feature>
<feature type="transmembrane region" description="Helical" evidence="6">
    <location>
        <begin position="135"/>
        <end position="154"/>
    </location>
</feature>
<evidence type="ECO:0000313" key="7">
    <source>
        <dbReference type="EMBL" id="EDO46330.1"/>
    </source>
</evidence>
<dbReference type="GO" id="GO:0005773">
    <property type="term" value="C:vacuole"/>
    <property type="evidence" value="ECO:0000318"/>
    <property type="project" value="GO_Central"/>
</dbReference>
<feature type="transmembrane region" description="Helical" evidence="6">
    <location>
        <begin position="274"/>
        <end position="297"/>
    </location>
</feature>
<dbReference type="PRINTS" id="PR01315">
    <property type="entry name" value="BATTENIN"/>
</dbReference>
<feature type="transmembrane region" description="Helical" evidence="6">
    <location>
        <begin position="104"/>
        <end position="123"/>
    </location>
</feature>
<protein>
    <recommendedName>
        <fullName evidence="6">Battenin</fullName>
    </recommendedName>
</protein>
<dbReference type="Proteomes" id="UP000001593">
    <property type="component" value="Unassembled WGS sequence"/>
</dbReference>
<keyword evidence="8" id="KW-1185">Reference proteome</keyword>
<reference evidence="7 8" key="1">
    <citation type="journal article" date="2007" name="Science">
        <title>Sea anemone genome reveals ancestral eumetazoan gene repertoire and genomic organization.</title>
        <authorList>
            <person name="Putnam N.H."/>
            <person name="Srivastava M."/>
            <person name="Hellsten U."/>
            <person name="Dirks B."/>
            <person name="Chapman J."/>
            <person name="Salamov A."/>
            <person name="Terry A."/>
            <person name="Shapiro H."/>
            <person name="Lindquist E."/>
            <person name="Kapitonov V.V."/>
            <person name="Jurka J."/>
            <person name="Genikhovich G."/>
            <person name="Grigoriev I.V."/>
            <person name="Lucas S.M."/>
            <person name="Steele R.E."/>
            <person name="Finnerty J.R."/>
            <person name="Technau U."/>
            <person name="Martindale M.Q."/>
            <person name="Rokhsar D.S."/>
        </authorList>
    </citation>
    <scope>NUCLEOTIDE SEQUENCE [LARGE SCALE GENOMIC DNA]</scope>
    <source>
        <strain evidence="8">CH2 X CH6</strain>
    </source>
</reference>
<keyword evidence="3 6" id="KW-0812">Transmembrane</keyword>
<comment type="subcellular location">
    <subcellularLocation>
        <location evidence="1">Endomembrane system</location>
        <topology evidence="1">Multi-pass membrane protein</topology>
    </subcellularLocation>
    <subcellularLocation>
        <location evidence="6">Lysosome membrane</location>
        <topology evidence="6">Multi-pass membrane protein</topology>
    </subcellularLocation>
</comment>
<evidence type="ECO:0000256" key="5">
    <source>
        <dbReference type="ARBA" id="ARBA00023136"/>
    </source>
</evidence>
<dbReference type="AlphaFoldDB" id="A7RQB3"/>
<dbReference type="EMBL" id="DS469528">
    <property type="protein sequence ID" value="EDO46330.1"/>
    <property type="molecule type" value="Genomic_DNA"/>
</dbReference>
<feature type="transmembrane region" description="Helical" evidence="6">
    <location>
        <begin position="20"/>
        <end position="40"/>
    </location>
</feature>
<dbReference type="Pfam" id="PF02487">
    <property type="entry name" value="CLN3"/>
    <property type="match status" value="1"/>
</dbReference>
<organism evidence="7 8">
    <name type="scientific">Nematostella vectensis</name>
    <name type="common">Starlet sea anemone</name>
    <dbReference type="NCBI Taxonomy" id="45351"/>
    <lineage>
        <taxon>Eukaryota</taxon>
        <taxon>Metazoa</taxon>
        <taxon>Cnidaria</taxon>
        <taxon>Anthozoa</taxon>
        <taxon>Hexacorallia</taxon>
        <taxon>Actiniaria</taxon>
        <taxon>Edwardsiidae</taxon>
        <taxon>Nematostella</taxon>
    </lineage>
</organism>
<evidence type="ECO:0000256" key="3">
    <source>
        <dbReference type="ARBA" id="ARBA00022692"/>
    </source>
</evidence>
<feature type="transmembrane region" description="Helical" evidence="6">
    <location>
        <begin position="80"/>
        <end position="98"/>
    </location>
</feature>
<dbReference type="InParanoid" id="A7RQB3"/>
<feature type="transmembrane region" description="Helical" evidence="6">
    <location>
        <begin position="166"/>
        <end position="184"/>
    </location>
</feature>
<evidence type="ECO:0000256" key="6">
    <source>
        <dbReference type="RuleBase" id="RU361113"/>
    </source>
</evidence>